<dbReference type="RefSeq" id="WP_014063130.1">
    <property type="nucleotide sequence ID" value="NC_015958.1"/>
</dbReference>
<evidence type="ECO:0000259" key="3">
    <source>
        <dbReference type="SMART" id="SM00910"/>
    </source>
</evidence>
<dbReference type="Proteomes" id="UP000008276">
    <property type="component" value="Chromosome"/>
</dbReference>
<dbReference type="EMBL" id="CP002991">
    <property type="protein sequence ID" value="AEM79143.1"/>
    <property type="molecule type" value="Genomic_DNA"/>
</dbReference>
<organism evidence="4 5">
    <name type="scientific">Thermoanaerobacter wiegelii Rt8.B1</name>
    <dbReference type="NCBI Taxonomy" id="697303"/>
    <lineage>
        <taxon>Bacteria</taxon>
        <taxon>Bacillati</taxon>
        <taxon>Bacillota</taxon>
        <taxon>Clostridia</taxon>
        <taxon>Thermoanaerobacterales</taxon>
        <taxon>Thermoanaerobacteraceae</taxon>
        <taxon>Thermoanaerobacter</taxon>
    </lineage>
</organism>
<keyword evidence="1" id="KW-0479">Metal-binding</keyword>
<dbReference type="GO" id="GO:0003676">
    <property type="term" value="F:nucleic acid binding"/>
    <property type="evidence" value="ECO:0007669"/>
    <property type="project" value="InterPro"/>
</dbReference>
<keyword evidence="5" id="KW-1185">Reference proteome</keyword>
<dbReference type="GO" id="GO:0008270">
    <property type="term" value="F:zinc ion binding"/>
    <property type="evidence" value="ECO:0007669"/>
    <property type="project" value="InterPro"/>
</dbReference>
<dbReference type="eggNOG" id="ENOG50330YI">
    <property type="taxonomic scope" value="Bacteria"/>
</dbReference>
<feature type="domain" description="HIRAN" evidence="3">
    <location>
        <begin position="1"/>
        <end position="107"/>
    </location>
</feature>
<dbReference type="GO" id="GO:0016818">
    <property type="term" value="F:hydrolase activity, acting on acid anhydrides, in phosphorus-containing anhydrides"/>
    <property type="evidence" value="ECO:0007669"/>
    <property type="project" value="InterPro"/>
</dbReference>
<proteinExistence type="predicted"/>
<dbReference type="KEGG" id="twi:Thewi_1748"/>
<evidence type="ECO:0000313" key="4">
    <source>
        <dbReference type="EMBL" id="AEM79143.1"/>
    </source>
</evidence>
<dbReference type="InterPro" id="IPR014905">
    <property type="entry name" value="HIRAN"/>
</dbReference>
<evidence type="ECO:0000313" key="5">
    <source>
        <dbReference type="Proteomes" id="UP000008276"/>
    </source>
</evidence>
<dbReference type="AlphaFoldDB" id="G2MVL5"/>
<sequence length="124" mass="14218">MESIYIAITGCQYYYGTKVLKPGTIVRLEKDLYNDYDDEAISVTLAPLGQVGYVANSVGTVPRGCYSAGRIYDRFGSHAFAVVKFVTKDLAIAEFLEEDFVKVTIKFRLKEKRKKKYKKIKLRW</sequence>
<name>G2MVL5_9THEO</name>
<dbReference type="SMART" id="SM00910">
    <property type="entry name" value="HIRAN"/>
    <property type="match status" value="1"/>
</dbReference>
<accession>G2MVL5</accession>
<evidence type="ECO:0000256" key="2">
    <source>
        <dbReference type="ARBA" id="ARBA00022801"/>
    </source>
</evidence>
<dbReference type="Gene3D" id="3.30.70.2330">
    <property type="match status" value="1"/>
</dbReference>
<gene>
    <name evidence="4" type="ORF">Thewi_1748</name>
</gene>
<dbReference type="Pfam" id="PF08797">
    <property type="entry name" value="HIRAN"/>
    <property type="match status" value="1"/>
</dbReference>
<dbReference type="HOGENOM" id="CLU_142170_0_0_9"/>
<evidence type="ECO:0000256" key="1">
    <source>
        <dbReference type="ARBA" id="ARBA00022723"/>
    </source>
</evidence>
<protein>
    <submittedName>
        <fullName evidence="4">HIRAN domain-containing protein</fullName>
    </submittedName>
</protein>
<keyword evidence="2" id="KW-0378">Hydrolase</keyword>
<reference evidence="4 5" key="1">
    <citation type="submission" date="2011-08" db="EMBL/GenBank/DDBJ databases">
        <title>Complete sequence of Thermoanaerobacter wiegelii Rt8.B1.</title>
        <authorList>
            <consortium name="US DOE Joint Genome Institute"/>
            <person name="Lucas S."/>
            <person name="Han J."/>
            <person name="Lapidus A."/>
            <person name="Cheng J.-F."/>
            <person name="Goodwin L."/>
            <person name="Pitluck S."/>
            <person name="Peters L."/>
            <person name="Mikhailova N."/>
            <person name="Zeytun A."/>
            <person name="Daligault H."/>
            <person name="Detter J.C."/>
            <person name="Han C."/>
            <person name="Tapia R."/>
            <person name="Land M."/>
            <person name="Hauser L."/>
            <person name="Kyrpides N."/>
            <person name="Ivanova N."/>
            <person name="Pagani I."/>
            <person name="Hemme C."/>
            <person name="Woyke T."/>
        </authorList>
    </citation>
    <scope>NUCLEOTIDE SEQUENCE [LARGE SCALE GENOMIC DNA]</scope>
    <source>
        <strain evidence="4 5">Rt8.B1</strain>
    </source>
</reference>
<dbReference type="STRING" id="697303.Thewi_1748"/>